<dbReference type="EMBL" id="KN582947">
    <property type="protein sequence ID" value="KHJ82020.1"/>
    <property type="molecule type" value="Genomic_DNA"/>
</dbReference>
<reference evidence="1 2" key="1">
    <citation type="submission" date="2014-03" db="EMBL/GenBank/DDBJ databases">
        <title>Draft genome of the hookworm Oesophagostomum dentatum.</title>
        <authorList>
            <person name="Mitreva M."/>
        </authorList>
    </citation>
    <scope>NUCLEOTIDE SEQUENCE [LARGE SCALE GENOMIC DNA]</scope>
    <source>
        <strain evidence="1 2">OD-Hann</strain>
    </source>
</reference>
<organism evidence="1 2">
    <name type="scientific">Oesophagostomum dentatum</name>
    <name type="common">Nodular worm</name>
    <dbReference type="NCBI Taxonomy" id="61180"/>
    <lineage>
        <taxon>Eukaryota</taxon>
        <taxon>Metazoa</taxon>
        <taxon>Ecdysozoa</taxon>
        <taxon>Nematoda</taxon>
        <taxon>Chromadorea</taxon>
        <taxon>Rhabditida</taxon>
        <taxon>Rhabditina</taxon>
        <taxon>Rhabditomorpha</taxon>
        <taxon>Strongyloidea</taxon>
        <taxon>Strongylidae</taxon>
        <taxon>Oesophagostomum</taxon>
    </lineage>
</organism>
<evidence type="ECO:0000313" key="1">
    <source>
        <dbReference type="EMBL" id="KHJ82020.1"/>
    </source>
</evidence>
<proteinExistence type="predicted"/>
<dbReference type="AlphaFoldDB" id="A0A0B1SFM9"/>
<sequence>MLCVDGNLRKILEFTPYKQRSKRAAPNFSLSCVAPQFVCKGVSCSFCTDLDINPASGGSDDTLRQCLLKL</sequence>
<name>A0A0B1SFM9_OESDE</name>
<dbReference type="Proteomes" id="UP000053660">
    <property type="component" value="Unassembled WGS sequence"/>
</dbReference>
<protein>
    <submittedName>
        <fullName evidence="1">Uncharacterized protein</fullName>
    </submittedName>
</protein>
<evidence type="ECO:0000313" key="2">
    <source>
        <dbReference type="Proteomes" id="UP000053660"/>
    </source>
</evidence>
<accession>A0A0B1SFM9</accession>
<gene>
    <name evidence="1" type="ORF">OESDEN_18289</name>
</gene>
<keyword evidence="2" id="KW-1185">Reference proteome</keyword>